<accession>A0A8N5F029</accession>
<dbReference type="Proteomes" id="UP000504602">
    <property type="component" value="Unplaced"/>
</dbReference>
<proteinExistence type="predicted"/>
<dbReference type="InterPro" id="IPR055406">
    <property type="entry name" value="HEAT_Maestro"/>
</dbReference>
<organism evidence="2 3">
    <name type="scientific">Geospiza fortis</name>
    <name type="common">Medium ground-finch</name>
    <dbReference type="NCBI Taxonomy" id="48883"/>
    <lineage>
        <taxon>Eukaryota</taxon>
        <taxon>Metazoa</taxon>
        <taxon>Chordata</taxon>
        <taxon>Craniata</taxon>
        <taxon>Vertebrata</taxon>
        <taxon>Euteleostomi</taxon>
        <taxon>Archelosauria</taxon>
        <taxon>Archosauria</taxon>
        <taxon>Dinosauria</taxon>
        <taxon>Saurischia</taxon>
        <taxon>Theropoda</taxon>
        <taxon>Coelurosauria</taxon>
        <taxon>Aves</taxon>
        <taxon>Neognathae</taxon>
        <taxon>Neoaves</taxon>
        <taxon>Telluraves</taxon>
        <taxon>Australaves</taxon>
        <taxon>Passeriformes</taxon>
        <taxon>Thraupidae</taxon>
        <taxon>Geospiza</taxon>
    </lineage>
</organism>
<dbReference type="InterPro" id="IPR011989">
    <property type="entry name" value="ARM-like"/>
</dbReference>
<name>A0A8N5F029_GEOFO</name>
<evidence type="ECO:0000259" key="1">
    <source>
        <dbReference type="Pfam" id="PF23227"/>
    </source>
</evidence>
<dbReference type="GeneID" id="115948973"/>
<dbReference type="InterPro" id="IPR045206">
    <property type="entry name" value="Maestro_heat-like_prot"/>
</dbReference>
<dbReference type="OrthoDB" id="9421177at2759"/>
<dbReference type="Pfam" id="PF23227">
    <property type="entry name" value="HEAT_MROH2B_C"/>
    <property type="match status" value="2"/>
</dbReference>
<dbReference type="Gene3D" id="1.25.10.10">
    <property type="entry name" value="Leucine-rich Repeat Variant"/>
    <property type="match status" value="1"/>
</dbReference>
<dbReference type="RefSeq" id="XP_030920838.1">
    <property type="nucleotide sequence ID" value="XM_031064978.1"/>
</dbReference>
<dbReference type="AlphaFoldDB" id="A0A8N5F029"/>
<dbReference type="InterPro" id="IPR016024">
    <property type="entry name" value="ARM-type_fold"/>
</dbReference>
<dbReference type="SUPFAM" id="SSF48371">
    <property type="entry name" value="ARM repeat"/>
    <property type="match status" value="1"/>
</dbReference>
<dbReference type="PANTHER" id="PTHR23120">
    <property type="entry name" value="MAESTRO-RELATED HEAT DOMAIN-CONTAINING"/>
    <property type="match status" value="1"/>
</dbReference>
<reference evidence="3" key="1">
    <citation type="submission" date="2025-08" db="UniProtKB">
        <authorList>
            <consortium name="RefSeq"/>
        </authorList>
    </citation>
    <scope>IDENTIFICATION</scope>
</reference>
<feature type="domain" description="Maestro/Maestro-like HEAT-repeats" evidence="1">
    <location>
        <begin position="284"/>
        <end position="431"/>
    </location>
</feature>
<protein>
    <submittedName>
        <fullName evidence="3">Maestro heat-like repeat-containing protein family member 6</fullName>
    </submittedName>
</protein>
<feature type="domain" description="Maestro/Maestro-like HEAT-repeats" evidence="1">
    <location>
        <begin position="456"/>
        <end position="529"/>
    </location>
</feature>
<keyword evidence="2" id="KW-1185">Reference proteome</keyword>
<evidence type="ECO:0000313" key="3">
    <source>
        <dbReference type="RefSeq" id="XP_030920838.1"/>
    </source>
</evidence>
<evidence type="ECO:0000313" key="2">
    <source>
        <dbReference type="Proteomes" id="UP000504602"/>
    </source>
</evidence>
<dbReference type="PANTHER" id="PTHR23120:SF42">
    <property type="entry name" value="MAESTRO HEAT-LIKE REPEAT FAMILY MEMBER 3"/>
    <property type="match status" value="1"/>
</dbReference>
<dbReference type="GO" id="GO:0005737">
    <property type="term" value="C:cytoplasm"/>
    <property type="evidence" value="ECO:0007669"/>
    <property type="project" value="TreeGrafter"/>
</dbReference>
<gene>
    <name evidence="3" type="primary">LOC115948973</name>
</gene>
<feature type="non-terminal residue" evidence="3">
    <location>
        <position position="542"/>
    </location>
</feature>
<sequence length="542" mass="61060">MKASAPDLDIFGERLVSHPNEVPDFVRNMHQRLVSSAPPDDKPFMDILRLTEAHPTDVAVTLLRCAPSCDRAAKIMWRTIASSGMAVDKVLPTLLSVLEDWPLHRVSTSDGDHTAVFALAATRVVWEILRLPWCPAPFMEYSPRLLVALLLQVLFSTKEMPEEVNTFWKECQEQLSIPTSPNRFAVQTVKALFRHLRYLDLLVSMEHKRGWDTLLCADTHHYAVALLARELHRTSNPLCSCIALRLLGLLSRREPHWDLPALAFLVEVLECPDMREWSDSALEIISRRLRSKSREKRRLALRGLVVLSKDPSVAEGIRSLTQSLLGLLQDADGEVVTLILSVFLNELQDRATLISSPTALQLAEVLQPLIDNDNSHVQLLSTRLFQEVIELVMDNGKKPLKKHVSKSLLPLFFHCHDENQLVAEASREKLLCAAPGPGAEPAPTLPSCRSLQLAEDRSRAAEHLRRALRYLRSPQEPMREAAVRFMGVAGRYLRRQQEETRLIYKALQDMTDDISPAISSLATQTLQLLRAAQRAPCSPGFR</sequence>